<protein>
    <submittedName>
        <fullName evidence="2">Uncharacterized protein</fullName>
    </submittedName>
</protein>
<sequence length="262" mass="28589">MDARGLAVQLSELERYRAHHLLGGQLLRQLRKVAPGARSPTLSLVWAAPYASPQPKPSTEQRLLLQLYGARQWSICPGPCQRLMLRRGDALYMPPGTEHVALPGPALSAHLLLRFQPLTLRELMLAAGASGFAGPAAFRPLPLWNPQPPLAELCLQLSWQRGHACQEDRLRIALQRLVLGAAPRPKGPPTPKAAIVSAVPAPAPEAEVVKQEPAGRQRRRRELLFLAMLWPVLILVTILAFLCCSAGGGNVRSEDAAAKKRQ</sequence>
<dbReference type="AlphaFoldDB" id="A0AA36ITI8"/>
<evidence type="ECO:0000313" key="3">
    <source>
        <dbReference type="Proteomes" id="UP001178507"/>
    </source>
</evidence>
<gene>
    <name evidence="2" type="ORF">EVOR1521_LOCUS17664</name>
</gene>
<comment type="caution">
    <text evidence="2">The sequence shown here is derived from an EMBL/GenBank/DDBJ whole genome shotgun (WGS) entry which is preliminary data.</text>
</comment>
<keyword evidence="3" id="KW-1185">Reference proteome</keyword>
<reference evidence="2" key="1">
    <citation type="submission" date="2023-08" db="EMBL/GenBank/DDBJ databases">
        <authorList>
            <person name="Chen Y."/>
            <person name="Shah S."/>
            <person name="Dougan E. K."/>
            <person name="Thang M."/>
            <person name="Chan C."/>
        </authorList>
    </citation>
    <scope>NUCLEOTIDE SEQUENCE</scope>
</reference>
<accession>A0AA36ITI8</accession>
<evidence type="ECO:0000256" key="1">
    <source>
        <dbReference type="SAM" id="Phobius"/>
    </source>
</evidence>
<keyword evidence="1" id="KW-0812">Transmembrane</keyword>
<dbReference type="EMBL" id="CAUJNA010002369">
    <property type="protein sequence ID" value="CAJ1392614.1"/>
    <property type="molecule type" value="Genomic_DNA"/>
</dbReference>
<proteinExistence type="predicted"/>
<organism evidence="2 3">
    <name type="scientific">Effrenium voratum</name>
    <dbReference type="NCBI Taxonomy" id="2562239"/>
    <lineage>
        <taxon>Eukaryota</taxon>
        <taxon>Sar</taxon>
        <taxon>Alveolata</taxon>
        <taxon>Dinophyceae</taxon>
        <taxon>Suessiales</taxon>
        <taxon>Symbiodiniaceae</taxon>
        <taxon>Effrenium</taxon>
    </lineage>
</organism>
<feature type="transmembrane region" description="Helical" evidence="1">
    <location>
        <begin position="223"/>
        <end position="242"/>
    </location>
</feature>
<keyword evidence="1" id="KW-1133">Transmembrane helix</keyword>
<evidence type="ECO:0000313" key="2">
    <source>
        <dbReference type="EMBL" id="CAJ1392614.1"/>
    </source>
</evidence>
<dbReference type="SUPFAM" id="SSF51197">
    <property type="entry name" value="Clavaminate synthase-like"/>
    <property type="match status" value="1"/>
</dbReference>
<name>A0AA36ITI8_9DINO</name>
<dbReference type="Proteomes" id="UP001178507">
    <property type="component" value="Unassembled WGS sequence"/>
</dbReference>
<keyword evidence="1" id="KW-0472">Membrane</keyword>